<feature type="region of interest" description="Disordered" evidence="1">
    <location>
        <begin position="84"/>
        <end position="108"/>
    </location>
</feature>
<feature type="compositionally biased region" description="Polar residues" evidence="1">
    <location>
        <begin position="22"/>
        <end position="34"/>
    </location>
</feature>
<evidence type="ECO:0000256" key="2">
    <source>
        <dbReference type="SAM" id="SignalP"/>
    </source>
</evidence>
<name>A0A8H4P6A6_9HYPO</name>
<proteinExistence type="predicted"/>
<evidence type="ECO:0008006" key="5">
    <source>
        <dbReference type="Google" id="ProtNLM"/>
    </source>
</evidence>
<evidence type="ECO:0000256" key="1">
    <source>
        <dbReference type="SAM" id="MobiDB-lite"/>
    </source>
</evidence>
<keyword evidence="2" id="KW-0732">Signal</keyword>
<comment type="caution">
    <text evidence="3">The sequence shown here is derived from an EMBL/GenBank/DDBJ whole genome shotgun (WGS) entry which is preliminary data.</text>
</comment>
<accession>A0A8H4P6A6</accession>
<dbReference type="Proteomes" id="UP000554235">
    <property type="component" value="Unassembled WGS sequence"/>
</dbReference>
<evidence type="ECO:0000313" key="4">
    <source>
        <dbReference type="Proteomes" id="UP000554235"/>
    </source>
</evidence>
<protein>
    <recommendedName>
        <fullName evidence="5">Secreted protein</fullName>
    </recommendedName>
</protein>
<organism evidence="3 4">
    <name type="scientific">Fusarium albosuccineum</name>
    <dbReference type="NCBI Taxonomy" id="1237068"/>
    <lineage>
        <taxon>Eukaryota</taxon>
        <taxon>Fungi</taxon>
        <taxon>Dikarya</taxon>
        <taxon>Ascomycota</taxon>
        <taxon>Pezizomycotina</taxon>
        <taxon>Sordariomycetes</taxon>
        <taxon>Hypocreomycetidae</taxon>
        <taxon>Hypocreales</taxon>
        <taxon>Nectriaceae</taxon>
        <taxon>Fusarium</taxon>
        <taxon>Fusarium decemcellulare species complex</taxon>
    </lineage>
</organism>
<reference evidence="3 4" key="1">
    <citation type="submission" date="2020-01" db="EMBL/GenBank/DDBJ databases">
        <title>Identification and distribution of gene clusters putatively required for synthesis of sphingolipid metabolism inhibitors in phylogenetically diverse species of the filamentous fungus Fusarium.</title>
        <authorList>
            <person name="Kim H.-S."/>
            <person name="Busman M."/>
            <person name="Brown D.W."/>
            <person name="Divon H."/>
            <person name="Uhlig S."/>
            <person name="Proctor R.H."/>
        </authorList>
    </citation>
    <scope>NUCLEOTIDE SEQUENCE [LARGE SCALE GENOMIC DNA]</scope>
    <source>
        <strain evidence="3 4">NRRL 20459</strain>
    </source>
</reference>
<dbReference type="EMBL" id="JAADYS010001856">
    <property type="protein sequence ID" value="KAF4460800.1"/>
    <property type="molecule type" value="Genomic_DNA"/>
</dbReference>
<evidence type="ECO:0000313" key="3">
    <source>
        <dbReference type="EMBL" id="KAF4460800.1"/>
    </source>
</evidence>
<feature type="chain" id="PRO_5034626148" description="Secreted protein" evidence="2">
    <location>
        <begin position="16"/>
        <end position="129"/>
    </location>
</feature>
<sequence length="129" mass="13844">MGLIALLHLCSPGFLAPPPTPNTSHFSPIQSQRSQSKDVNKMPFFRARPDFVAHRCPSLESHAAIDTHPSRHWLRSALLFSTPSPGSGSKIRANVGGRGAHSRGVQPGFGTLSITTCVDSHRPAELSTP</sequence>
<feature type="signal peptide" evidence="2">
    <location>
        <begin position="1"/>
        <end position="15"/>
    </location>
</feature>
<feature type="region of interest" description="Disordered" evidence="1">
    <location>
        <begin position="20"/>
        <end position="41"/>
    </location>
</feature>
<keyword evidence="4" id="KW-1185">Reference proteome</keyword>
<gene>
    <name evidence="3" type="ORF">FALBO_12415</name>
</gene>
<dbReference type="AlphaFoldDB" id="A0A8H4P6A6"/>